<keyword evidence="10" id="KW-1185">Reference proteome</keyword>
<feature type="transmembrane region" description="Helical" evidence="7">
    <location>
        <begin position="88"/>
        <end position="104"/>
    </location>
</feature>
<feature type="transmembrane region" description="Helical" evidence="7">
    <location>
        <begin position="148"/>
        <end position="166"/>
    </location>
</feature>
<evidence type="ECO:0000256" key="2">
    <source>
        <dbReference type="ARBA" id="ARBA00022448"/>
    </source>
</evidence>
<dbReference type="InterPro" id="IPR050171">
    <property type="entry name" value="MFS_Transporters"/>
</dbReference>
<feature type="transmembrane region" description="Helical" evidence="7">
    <location>
        <begin position="30"/>
        <end position="47"/>
    </location>
</feature>
<feature type="transmembrane region" description="Helical" evidence="7">
    <location>
        <begin position="110"/>
        <end position="127"/>
    </location>
</feature>
<dbReference type="GO" id="GO:0005886">
    <property type="term" value="C:plasma membrane"/>
    <property type="evidence" value="ECO:0007669"/>
    <property type="project" value="UniProtKB-SubCell"/>
</dbReference>
<evidence type="ECO:0000256" key="7">
    <source>
        <dbReference type="SAM" id="Phobius"/>
    </source>
</evidence>
<organism evidence="9 10">
    <name type="scientific">Sandaracinus amylolyticus</name>
    <dbReference type="NCBI Taxonomy" id="927083"/>
    <lineage>
        <taxon>Bacteria</taxon>
        <taxon>Pseudomonadati</taxon>
        <taxon>Myxococcota</taxon>
        <taxon>Polyangia</taxon>
        <taxon>Polyangiales</taxon>
        <taxon>Sandaracinaceae</taxon>
        <taxon>Sandaracinus</taxon>
    </lineage>
</organism>
<dbReference type="Gene3D" id="1.20.1250.20">
    <property type="entry name" value="MFS general substrate transporter like domains"/>
    <property type="match status" value="2"/>
</dbReference>
<comment type="subcellular location">
    <subcellularLocation>
        <location evidence="1">Cell membrane</location>
        <topology evidence="1">Multi-pass membrane protein</topology>
    </subcellularLocation>
</comment>
<dbReference type="EMBL" id="CP011125">
    <property type="protein sequence ID" value="AKF11594.1"/>
    <property type="molecule type" value="Genomic_DNA"/>
</dbReference>
<evidence type="ECO:0000313" key="10">
    <source>
        <dbReference type="Proteomes" id="UP000034883"/>
    </source>
</evidence>
<dbReference type="OrthoDB" id="8481178at2"/>
<evidence type="ECO:0000256" key="5">
    <source>
        <dbReference type="ARBA" id="ARBA00022989"/>
    </source>
</evidence>
<keyword evidence="2" id="KW-0813">Transport</keyword>
<dbReference type="InterPro" id="IPR036259">
    <property type="entry name" value="MFS_trans_sf"/>
</dbReference>
<feature type="transmembrane region" description="Helical" evidence="7">
    <location>
        <begin position="62"/>
        <end position="81"/>
    </location>
</feature>
<dbReference type="Pfam" id="PF07690">
    <property type="entry name" value="MFS_1"/>
    <property type="match status" value="1"/>
</dbReference>
<feature type="transmembrane region" description="Helical" evidence="7">
    <location>
        <begin position="282"/>
        <end position="298"/>
    </location>
</feature>
<evidence type="ECO:0000259" key="8">
    <source>
        <dbReference type="PROSITE" id="PS50850"/>
    </source>
</evidence>
<evidence type="ECO:0000313" key="9">
    <source>
        <dbReference type="EMBL" id="AKF11594.1"/>
    </source>
</evidence>
<dbReference type="KEGG" id="samy:DB32_008743"/>
<accession>A0A0F6SI53</accession>
<proteinExistence type="predicted"/>
<dbReference type="PROSITE" id="PS50850">
    <property type="entry name" value="MFS"/>
    <property type="match status" value="1"/>
</dbReference>
<gene>
    <name evidence="9" type="ORF">DB32_008743</name>
</gene>
<dbReference type="InterPro" id="IPR020846">
    <property type="entry name" value="MFS_dom"/>
</dbReference>
<feature type="transmembrane region" description="Helical" evidence="7">
    <location>
        <begin position="172"/>
        <end position="195"/>
    </location>
</feature>
<feature type="transmembrane region" description="Helical" evidence="7">
    <location>
        <begin position="463"/>
        <end position="484"/>
    </location>
</feature>
<dbReference type="InterPro" id="IPR011701">
    <property type="entry name" value="MFS"/>
</dbReference>
<dbReference type="RefSeq" id="WP_053238442.1">
    <property type="nucleotide sequence ID" value="NZ_CP011125.1"/>
</dbReference>
<name>A0A0F6SI53_9BACT</name>
<evidence type="ECO:0000256" key="6">
    <source>
        <dbReference type="ARBA" id="ARBA00023136"/>
    </source>
</evidence>
<feature type="transmembrane region" description="Helical" evidence="7">
    <location>
        <begin position="216"/>
        <end position="238"/>
    </location>
</feature>
<keyword evidence="6 7" id="KW-0472">Membrane</keyword>
<sequence length="495" mass="54905">MTDHATTDPQKKGLGWAFWMLCTMEGFERLAYYGLRVVIGIYIAQVGEPGGLEWTQSDRATIFFWWAIFQSWLPTFTGGIADRYGYKNTIFVSITLKVAGYLLMAVSRDFWPFFTGAMLLATGTALFKPGIQGSLAQNLTKDNGSVGWGIFYWLVNVGAMIGPGFAGWLKDFGWAAVFYGCAGIAALNYGMLFTYKEQASGADVSKPLGEVMKETFVNFFQARLLLFLLCLSGFWLMMYQLWDFHPFFITDWVDSRGIIAALPIPESWTVDLGRGRHIEQEHLLNLNAFLIVLFVIPISRAVKKLRTLTAMLGGMIIATLGILASGLTTSGWMLLLGILFFSLGEMLTGPKKTEYLGYVAPPGKKALYLGYVNIPVGIGQALGAQLSAWLYARWGEKAMLAQRYLAEHDTELLGRDVTWNGDPLTLEQATGVARADAFQRLCDALHQDGAAVTELLWATYDPWVVWLPIAAIGVTSVIGLYLFARAAKKWADMNH</sequence>
<dbReference type="STRING" id="927083.DB32_008743"/>
<dbReference type="PANTHER" id="PTHR23517:SF2">
    <property type="entry name" value="MULTIDRUG RESISTANCE PROTEIN MDTH"/>
    <property type="match status" value="1"/>
</dbReference>
<keyword evidence="3" id="KW-1003">Cell membrane</keyword>
<dbReference type="Proteomes" id="UP000034883">
    <property type="component" value="Chromosome"/>
</dbReference>
<reference evidence="9 10" key="1">
    <citation type="submission" date="2015-03" db="EMBL/GenBank/DDBJ databases">
        <title>Genome assembly of Sandaracinus amylolyticus DSM 53668.</title>
        <authorList>
            <person name="Sharma G."/>
            <person name="Subramanian S."/>
        </authorList>
    </citation>
    <scope>NUCLEOTIDE SEQUENCE [LARGE SCALE GENOMIC DNA]</scope>
    <source>
        <strain evidence="9 10">DSM 53668</strain>
    </source>
</reference>
<evidence type="ECO:0000256" key="3">
    <source>
        <dbReference type="ARBA" id="ARBA00022475"/>
    </source>
</evidence>
<protein>
    <submittedName>
        <fullName evidence="9">Di-/tripeptide transporter</fullName>
    </submittedName>
</protein>
<dbReference type="PANTHER" id="PTHR23517">
    <property type="entry name" value="RESISTANCE PROTEIN MDTM, PUTATIVE-RELATED-RELATED"/>
    <property type="match status" value="1"/>
</dbReference>
<evidence type="ECO:0000256" key="4">
    <source>
        <dbReference type="ARBA" id="ARBA00022692"/>
    </source>
</evidence>
<dbReference type="SUPFAM" id="SSF103473">
    <property type="entry name" value="MFS general substrate transporter"/>
    <property type="match status" value="1"/>
</dbReference>
<keyword evidence="5 7" id="KW-1133">Transmembrane helix</keyword>
<keyword evidence="4 7" id="KW-0812">Transmembrane</keyword>
<dbReference type="AlphaFoldDB" id="A0A0F6SI53"/>
<evidence type="ECO:0000256" key="1">
    <source>
        <dbReference type="ARBA" id="ARBA00004651"/>
    </source>
</evidence>
<feature type="domain" description="Major facilitator superfamily (MFS) profile" evidence="8">
    <location>
        <begin position="14"/>
        <end position="488"/>
    </location>
</feature>
<dbReference type="GO" id="GO:0022857">
    <property type="term" value="F:transmembrane transporter activity"/>
    <property type="evidence" value="ECO:0007669"/>
    <property type="project" value="InterPro"/>
</dbReference>